<organism evidence="2 3">
    <name type="scientific">Penstemon smallii</name>
    <dbReference type="NCBI Taxonomy" id="265156"/>
    <lineage>
        <taxon>Eukaryota</taxon>
        <taxon>Viridiplantae</taxon>
        <taxon>Streptophyta</taxon>
        <taxon>Embryophyta</taxon>
        <taxon>Tracheophyta</taxon>
        <taxon>Spermatophyta</taxon>
        <taxon>Magnoliopsida</taxon>
        <taxon>eudicotyledons</taxon>
        <taxon>Gunneridae</taxon>
        <taxon>Pentapetalae</taxon>
        <taxon>asterids</taxon>
        <taxon>lamiids</taxon>
        <taxon>Lamiales</taxon>
        <taxon>Plantaginaceae</taxon>
        <taxon>Cheloneae</taxon>
        <taxon>Penstemon</taxon>
    </lineage>
</organism>
<dbReference type="EMBL" id="JBJXBP010000005">
    <property type="protein sequence ID" value="KAL3830446.1"/>
    <property type="molecule type" value="Genomic_DNA"/>
</dbReference>
<keyword evidence="3" id="KW-1185">Reference proteome</keyword>
<feature type="compositionally biased region" description="Polar residues" evidence="1">
    <location>
        <begin position="18"/>
        <end position="29"/>
    </location>
</feature>
<protein>
    <submittedName>
        <fullName evidence="2">Uncharacterized protein</fullName>
    </submittedName>
</protein>
<sequence length="143" mass="16572">MKERESSLSDEKDHHRSLSNPKNEPINSPSNNQNEIQSLSNNNNNSLKENSPTKEDDDHELPVSSQPLFNSRTYVVQVPKDQIYRTPPPEHVLMINERRHHNRNQQKKSCGCCSYPSCLLVLFKRNKLAKESRVKTEEHHSSD</sequence>
<evidence type="ECO:0000256" key="1">
    <source>
        <dbReference type="SAM" id="MobiDB-lite"/>
    </source>
</evidence>
<feature type="compositionally biased region" description="Polar residues" evidence="1">
    <location>
        <begin position="63"/>
        <end position="74"/>
    </location>
</feature>
<evidence type="ECO:0000313" key="3">
    <source>
        <dbReference type="Proteomes" id="UP001634393"/>
    </source>
</evidence>
<feature type="region of interest" description="Disordered" evidence="1">
    <location>
        <begin position="1"/>
        <end position="74"/>
    </location>
</feature>
<dbReference type="Proteomes" id="UP001634393">
    <property type="component" value="Unassembled WGS sequence"/>
</dbReference>
<comment type="caution">
    <text evidence="2">The sequence shown here is derived from an EMBL/GenBank/DDBJ whole genome shotgun (WGS) entry which is preliminary data.</text>
</comment>
<name>A0ABD3T1C3_9LAMI</name>
<accession>A0ABD3T1C3</accession>
<feature type="compositionally biased region" description="Basic and acidic residues" evidence="1">
    <location>
        <begin position="1"/>
        <end position="16"/>
    </location>
</feature>
<proteinExistence type="predicted"/>
<feature type="compositionally biased region" description="Low complexity" evidence="1">
    <location>
        <begin position="30"/>
        <end position="50"/>
    </location>
</feature>
<reference evidence="2 3" key="1">
    <citation type="submission" date="2024-12" db="EMBL/GenBank/DDBJ databases">
        <title>The unique morphological basis and parallel evolutionary history of personate flowers in Penstemon.</title>
        <authorList>
            <person name="Depatie T.H."/>
            <person name="Wessinger C.A."/>
        </authorList>
    </citation>
    <scope>NUCLEOTIDE SEQUENCE [LARGE SCALE GENOMIC DNA]</scope>
    <source>
        <strain evidence="2">WTNN_2</strain>
        <tissue evidence="2">Leaf</tissue>
    </source>
</reference>
<gene>
    <name evidence="2" type="ORF">ACJIZ3_019248</name>
</gene>
<evidence type="ECO:0000313" key="2">
    <source>
        <dbReference type="EMBL" id="KAL3830446.1"/>
    </source>
</evidence>
<dbReference type="AlphaFoldDB" id="A0ABD3T1C3"/>